<sequence length="86" mass="9410">MATTIDPLQKKRDLLLVNVHTEANESVGNVRVDLGAHTLLPVELKTTPDKVKTHAHTLCSGIFRRGIKEAASPETTFTFKIPGHPV</sequence>
<dbReference type="AlphaFoldDB" id="K1Q492"/>
<accession>K1Q492</accession>
<name>K1Q492_MAGGI</name>
<organism evidence="1">
    <name type="scientific">Magallana gigas</name>
    <name type="common">Pacific oyster</name>
    <name type="synonym">Crassostrea gigas</name>
    <dbReference type="NCBI Taxonomy" id="29159"/>
    <lineage>
        <taxon>Eukaryota</taxon>
        <taxon>Metazoa</taxon>
        <taxon>Spiralia</taxon>
        <taxon>Lophotrochozoa</taxon>
        <taxon>Mollusca</taxon>
        <taxon>Bivalvia</taxon>
        <taxon>Autobranchia</taxon>
        <taxon>Pteriomorphia</taxon>
        <taxon>Ostreida</taxon>
        <taxon>Ostreoidea</taxon>
        <taxon>Ostreidae</taxon>
        <taxon>Magallana</taxon>
    </lineage>
</organism>
<dbReference type="EMBL" id="JH819121">
    <property type="protein sequence ID" value="EKC23645.1"/>
    <property type="molecule type" value="Genomic_DNA"/>
</dbReference>
<protein>
    <submittedName>
        <fullName evidence="1">Uncharacterized protein</fullName>
    </submittedName>
</protein>
<dbReference type="InParanoid" id="K1Q492"/>
<proteinExistence type="predicted"/>
<gene>
    <name evidence="1" type="ORF">CGI_10009027</name>
</gene>
<evidence type="ECO:0000313" key="1">
    <source>
        <dbReference type="EMBL" id="EKC23645.1"/>
    </source>
</evidence>
<reference evidence="1" key="1">
    <citation type="journal article" date="2012" name="Nature">
        <title>The oyster genome reveals stress adaptation and complexity of shell formation.</title>
        <authorList>
            <person name="Zhang G."/>
            <person name="Fang X."/>
            <person name="Guo X."/>
            <person name="Li L."/>
            <person name="Luo R."/>
            <person name="Xu F."/>
            <person name="Yang P."/>
            <person name="Zhang L."/>
            <person name="Wang X."/>
            <person name="Qi H."/>
            <person name="Xiong Z."/>
            <person name="Que H."/>
            <person name="Xie Y."/>
            <person name="Holland P.W."/>
            <person name="Paps J."/>
            <person name="Zhu Y."/>
            <person name="Wu F."/>
            <person name="Chen Y."/>
            <person name="Wang J."/>
            <person name="Peng C."/>
            <person name="Meng J."/>
            <person name="Yang L."/>
            <person name="Liu J."/>
            <person name="Wen B."/>
            <person name="Zhang N."/>
            <person name="Huang Z."/>
            <person name="Zhu Q."/>
            <person name="Feng Y."/>
            <person name="Mount A."/>
            <person name="Hedgecock D."/>
            <person name="Xu Z."/>
            <person name="Liu Y."/>
            <person name="Domazet-Loso T."/>
            <person name="Du Y."/>
            <person name="Sun X."/>
            <person name="Zhang S."/>
            <person name="Liu B."/>
            <person name="Cheng P."/>
            <person name="Jiang X."/>
            <person name="Li J."/>
            <person name="Fan D."/>
            <person name="Wang W."/>
            <person name="Fu W."/>
            <person name="Wang T."/>
            <person name="Wang B."/>
            <person name="Zhang J."/>
            <person name="Peng Z."/>
            <person name="Li Y."/>
            <person name="Li N."/>
            <person name="Wang J."/>
            <person name="Chen M."/>
            <person name="He Y."/>
            <person name="Tan F."/>
            <person name="Song X."/>
            <person name="Zheng Q."/>
            <person name="Huang R."/>
            <person name="Yang H."/>
            <person name="Du X."/>
            <person name="Chen L."/>
            <person name="Yang M."/>
            <person name="Gaffney P.M."/>
            <person name="Wang S."/>
            <person name="Luo L."/>
            <person name="She Z."/>
            <person name="Ming Y."/>
            <person name="Huang W."/>
            <person name="Zhang S."/>
            <person name="Huang B."/>
            <person name="Zhang Y."/>
            <person name="Qu T."/>
            <person name="Ni P."/>
            <person name="Miao G."/>
            <person name="Wang J."/>
            <person name="Wang Q."/>
            <person name="Steinberg C.E."/>
            <person name="Wang H."/>
            <person name="Li N."/>
            <person name="Qian L."/>
            <person name="Zhang G."/>
            <person name="Li Y."/>
            <person name="Yang H."/>
            <person name="Liu X."/>
            <person name="Wang J."/>
            <person name="Yin Y."/>
            <person name="Wang J."/>
        </authorList>
    </citation>
    <scope>NUCLEOTIDE SEQUENCE [LARGE SCALE GENOMIC DNA]</scope>
    <source>
        <strain evidence="1">05x7-T-G4-1.051#20</strain>
    </source>
</reference>
<dbReference type="HOGENOM" id="CLU_2500079_0_0_1"/>